<evidence type="ECO:0000259" key="5">
    <source>
        <dbReference type="Pfam" id="PF20990"/>
    </source>
</evidence>
<feature type="compositionally biased region" description="Basic and acidic residues" evidence="1">
    <location>
        <begin position="268"/>
        <end position="283"/>
    </location>
</feature>
<feature type="region of interest" description="Disordered" evidence="1">
    <location>
        <begin position="268"/>
        <end position="289"/>
    </location>
</feature>
<keyword evidence="3" id="KW-0732">Signal</keyword>
<evidence type="ECO:0000313" key="6">
    <source>
        <dbReference type="EMBL" id="PRY00757.1"/>
    </source>
</evidence>
<feature type="domain" description="DUF2207" evidence="4">
    <location>
        <begin position="34"/>
        <end position="173"/>
    </location>
</feature>
<feature type="domain" description="Predicted membrane protein YciQ-like C-terminal" evidence="5">
    <location>
        <begin position="293"/>
        <end position="518"/>
    </location>
</feature>
<dbReference type="Pfam" id="PF09972">
    <property type="entry name" value="DUF2207"/>
    <property type="match status" value="1"/>
</dbReference>
<sequence length="572" mass="60807">MVWVRGLAAVVAGAAVAVGAFGAAPAAADVLGGSIQAAEIELRVGTDGVLDAQETLVLRAGTELSRTFVTRAPYNDSYDRVYRVDGLEAASPDGSPVRLSVDEGADTTTVRFSTQEAAEDQVVVLRYRVHGATTSLSDSDELQWVAAGGYSVPAADIRVTVTAQAPPLNLSCTAGDPASSMYCTTSNMGGHQASLAHFEQARLGPGQELGVAVGYPSGTAPGEPRLEHVSAFWRAFQITPSAGAAFGVLLVALVGGVALLIRVRGRDERARREHAPEGDHAPVAERPGGGLEFRPPDGVHPGQIGTLIDEQADVVDITATIVDLAARGHIDIHEQEREHFSAIDWLLRKRTPPSGDPLLRYEKVLLDALFNGRDDVRVSELGDTFAARLAEVRSELYRDVVRLGWFARRPDATRGRTATVGIAVCVAGAVLTVGLAFFTTYAVTGLAVVIAGAALAVGAQYMPAKTAQGSAVFAHTLGFREYLHRAEAGEVPTEQRVELFSRYLPYAIVFDLVDRWAQILASAGANGGGHDDLPWYHGPADWRLSDFADSIRTFTLTMSGAISATRQFRTLS</sequence>
<keyword evidence="2" id="KW-0472">Membrane</keyword>
<reference evidence="6 7" key="1">
    <citation type="submission" date="2018-03" db="EMBL/GenBank/DDBJ databases">
        <title>Genomic Encyclopedia of Archaeal and Bacterial Type Strains, Phase II (KMG-II): from individual species to whole genera.</title>
        <authorList>
            <person name="Goeker M."/>
        </authorList>
    </citation>
    <scope>NUCLEOTIDE SEQUENCE [LARGE SCALE GENOMIC DNA]</scope>
    <source>
        <strain evidence="6 7">DSM 45601</strain>
    </source>
</reference>
<keyword evidence="2" id="KW-0812">Transmembrane</keyword>
<dbReference type="AlphaFoldDB" id="A0A2T0QA83"/>
<evidence type="ECO:0000256" key="3">
    <source>
        <dbReference type="SAM" id="SignalP"/>
    </source>
</evidence>
<evidence type="ECO:0000313" key="7">
    <source>
        <dbReference type="Proteomes" id="UP000237846"/>
    </source>
</evidence>
<feature type="transmembrane region" description="Helical" evidence="2">
    <location>
        <begin position="418"/>
        <end position="438"/>
    </location>
</feature>
<keyword evidence="7" id="KW-1185">Reference proteome</keyword>
<evidence type="ECO:0000256" key="2">
    <source>
        <dbReference type="SAM" id="Phobius"/>
    </source>
</evidence>
<feature type="signal peptide" evidence="3">
    <location>
        <begin position="1"/>
        <end position="28"/>
    </location>
</feature>
<feature type="chain" id="PRO_5015469283" evidence="3">
    <location>
        <begin position="29"/>
        <end position="572"/>
    </location>
</feature>
<evidence type="ECO:0000259" key="4">
    <source>
        <dbReference type="Pfam" id="PF09972"/>
    </source>
</evidence>
<keyword evidence="2" id="KW-1133">Transmembrane helix</keyword>
<gene>
    <name evidence="6" type="ORF">CLV72_102389</name>
</gene>
<dbReference type="RefSeq" id="WP_106242721.1">
    <property type="nucleotide sequence ID" value="NZ_PVZC01000002.1"/>
</dbReference>
<proteinExistence type="predicted"/>
<accession>A0A2T0QA83</accession>
<dbReference type="InterPro" id="IPR048389">
    <property type="entry name" value="YciQ-like_C"/>
</dbReference>
<feature type="transmembrane region" description="Helical" evidence="2">
    <location>
        <begin position="444"/>
        <end position="462"/>
    </location>
</feature>
<comment type="caution">
    <text evidence="6">The sequence shown here is derived from an EMBL/GenBank/DDBJ whole genome shotgun (WGS) entry which is preliminary data.</text>
</comment>
<dbReference type="EMBL" id="PVZC01000002">
    <property type="protein sequence ID" value="PRY00757.1"/>
    <property type="molecule type" value="Genomic_DNA"/>
</dbReference>
<name>A0A2T0QA83_9ACTN</name>
<protein>
    <submittedName>
        <fullName evidence="6">Putative membrane protein DUF2207</fullName>
    </submittedName>
</protein>
<evidence type="ECO:0000256" key="1">
    <source>
        <dbReference type="SAM" id="MobiDB-lite"/>
    </source>
</evidence>
<feature type="transmembrane region" description="Helical" evidence="2">
    <location>
        <begin position="244"/>
        <end position="263"/>
    </location>
</feature>
<dbReference type="Proteomes" id="UP000237846">
    <property type="component" value="Unassembled WGS sequence"/>
</dbReference>
<dbReference type="OrthoDB" id="143710at2"/>
<dbReference type="Pfam" id="PF20990">
    <property type="entry name" value="DUF2207_C"/>
    <property type="match status" value="1"/>
</dbReference>
<dbReference type="InterPro" id="IPR018702">
    <property type="entry name" value="DUF2207"/>
</dbReference>
<organism evidence="6 7">
    <name type="scientific">Allonocardiopsis opalescens</name>
    <dbReference type="NCBI Taxonomy" id="1144618"/>
    <lineage>
        <taxon>Bacteria</taxon>
        <taxon>Bacillati</taxon>
        <taxon>Actinomycetota</taxon>
        <taxon>Actinomycetes</taxon>
        <taxon>Streptosporangiales</taxon>
        <taxon>Allonocardiopsis</taxon>
    </lineage>
</organism>